<name>A0A1I2M158_9BACT</name>
<dbReference type="Gene3D" id="3.30.428.70">
    <property type="match status" value="1"/>
</dbReference>
<dbReference type="PANTHER" id="PTHR20884">
    <property type="entry name" value="GDP-D-GLUCOSE PHOSPHORYLASE 1"/>
    <property type="match status" value="1"/>
</dbReference>
<feature type="domain" description="GDPGP1-like C-terminal" evidence="6">
    <location>
        <begin position="194"/>
        <end position="318"/>
    </location>
</feature>
<evidence type="ECO:0000256" key="4">
    <source>
        <dbReference type="ARBA" id="ARBA00018857"/>
    </source>
</evidence>
<dbReference type="GO" id="GO:0005737">
    <property type="term" value="C:cytoplasm"/>
    <property type="evidence" value="ECO:0007669"/>
    <property type="project" value="UniProtKB-SubCell"/>
</dbReference>
<dbReference type="EMBL" id="FONW01000018">
    <property type="protein sequence ID" value="SFF85352.1"/>
    <property type="molecule type" value="Genomic_DNA"/>
</dbReference>
<dbReference type="RefSeq" id="WP_093921656.1">
    <property type="nucleotide sequence ID" value="NZ_FONW01000018.1"/>
</dbReference>
<evidence type="ECO:0000259" key="6">
    <source>
        <dbReference type="Pfam" id="PF26216"/>
    </source>
</evidence>
<dbReference type="EC" id="2.7.7.78" evidence="3"/>
<reference evidence="7 8" key="1">
    <citation type="submission" date="2016-10" db="EMBL/GenBank/DDBJ databases">
        <authorList>
            <person name="de Groot N.N."/>
        </authorList>
    </citation>
    <scope>NUCLEOTIDE SEQUENCE [LARGE SCALE GENOMIC DNA]</scope>
    <source>
        <strain evidence="7 8">CGMCC 1.9156</strain>
    </source>
</reference>
<dbReference type="GO" id="GO:0000166">
    <property type="term" value="F:nucleotide binding"/>
    <property type="evidence" value="ECO:0007669"/>
    <property type="project" value="UniProtKB-KW"/>
</dbReference>
<dbReference type="Proteomes" id="UP000198964">
    <property type="component" value="Unassembled WGS sequence"/>
</dbReference>
<dbReference type="GO" id="GO:0016787">
    <property type="term" value="F:hydrolase activity"/>
    <property type="evidence" value="ECO:0007669"/>
    <property type="project" value="UniProtKB-KW"/>
</dbReference>
<dbReference type="GO" id="GO:0006006">
    <property type="term" value="P:glucose metabolic process"/>
    <property type="evidence" value="ECO:0007669"/>
    <property type="project" value="TreeGrafter"/>
</dbReference>
<dbReference type="InterPro" id="IPR043171">
    <property type="entry name" value="Ap4A_phos1/2-like"/>
</dbReference>
<dbReference type="PANTHER" id="PTHR20884:SF8">
    <property type="entry name" value="GDP-D-GLUCOSE PHOSPHORYLASE 1"/>
    <property type="match status" value="1"/>
</dbReference>
<evidence type="ECO:0000313" key="8">
    <source>
        <dbReference type="Proteomes" id="UP000198964"/>
    </source>
</evidence>
<dbReference type="InterPro" id="IPR046320">
    <property type="entry name" value="DUF4922"/>
</dbReference>
<feature type="domain" description="DUF4922" evidence="5">
    <location>
        <begin position="13"/>
        <end position="158"/>
    </location>
</feature>
<dbReference type="GO" id="GO:0080048">
    <property type="term" value="F:GDP-D-glucose phosphorylase activity"/>
    <property type="evidence" value="ECO:0007669"/>
    <property type="project" value="InterPro"/>
</dbReference>
<accession>A0A1I2M158</accession>
<keyword evidence="8" id="KW-1185">Reference proteome</keyword>
<dbReference type="AlphaFoldDB" id="A0A1I2M158"/>
<evidence type="ECO:0000256" key="3">
    <source>
        <dbReference type="ARBA" id="ARBA00012507"/>
    </source>
</evidence>
<organism evidence="7 8">
    <name type="scientific">Sunxiuqinia elliptica</name>
    <dbReference type="NCBI Taxonomy" id="655355"/>
    <lineage>
        <taxon>Bacteria</taxon>
        <taxon>Pseudomonadati</taxon>
        <taxon>Bacteroidota</taxon>
        <taxon>Bacteroidia</taxon>
        <taxon>Marinilabiliales</taxon>
        <taxon>Prolixibacteraceae</taxon>
        <taxon>Sunxiuqinia</taxon>
    </lineage>
</organism>
<comment type="function">
    <text evidence="2">Specific and highly efficient GDP-D-glucose phosphorylase regulating the levels of GDP-D-glucose in cells.</text>
</comment>
<dbReference type="Pfam" id="PF26216">
    <property type="entry name" value="GDPGP1_C"/>
    <property type="match status" value="1"/>
</dbReference>
<dbReference type="GO" id="GO:0005085">
    <property type="term" value="F:guanyl-nucleotide exchange factor activity"/>
    <property type="evidence" value="ECO:0007669"/>
    <property type="project" value="UniProtKB-KW"/>
</dbReference>
<sequence length="323" mass="37175">MPENSLSQKVHQLINQQIESWPLATSNYAGLASVASRTIEFDGFKVKVQFNPERIRSSAAKTDAKSIQQRACFLCQKNQQDVQKGVDFQDDYTLLINPFPIFKKHLTVPLNRHLPQEIEPYFNDLLQLSRELPEFTFFYNGPKCGASAPDHFHFQAGNADEMPIDTELDSIVAQLGEPILKNEHTRLVAVGKAYLRKLLYLESDSSTQIAYYFQQILERLKQRGQEGEPMLNVLARFTQQKWRIVIFPRDRQRPSQFFAEGQEQILMSPASVEMGGLAILPRKEDFEKLTAKDLISIYEQVTINDTDFERLKDQLKELAPYSQ</sequence>
<dbReference type="InterPro" id="IPR058865">
    <property type="entry name" value="GDPGP1_C"/>
</dbReference>
<evidence type="ECO:0000259" key="5">
    <source>
        <dbReference type="Pfam" id="PF16269"/>
    </source>
</evidence>
<comment type="catalytic activity">
    <reaction evidence="1">
        <text>GDP-alpha-D-glucose + phosphate = alpha-D-glucose 1-phosphate + GDP + H(+)</text>
        <dbReference type="Rhea" id="RHEA:30387"/>
        <dbReference type="ChEBI" id="CHEBI:15378"/>
        <dbReference type="ChEBI" id="CHEBI:43474"/>
        <dbReference type="ChEBI" id="CHEBI:58189"/>
        <dbReference type="ChEBI" id="CHEBI:58601"/>
        <dbReference type="ChEBI" id="CHEBI:62230"/>
        <dbReference type="EC" id="2.7.7.78"/>
    </reaction>
</comment>
<dbReference type="InterPro" id="IPR026506">
    <property type="entry name" value="GDPGP"/>
</dbReference>
<evidence type="ECO:0000313" key="7">
    <source>
        <dbReference type="EMBL" id="SFF85352.1"/>
    </source>
</evidence>
<proteinExistence type="predicted"/>
<evidence type="ECO:0000256" key="2">
    <source>
        <dbReference type="ARBA" id="ARBA00003049"/>
    </source>
</evidence>
<protein>
    <recommendedName>
        <fullName evidence="4">GDP-D-glucose phosphorylase 1</fullName>
        <ecNumber evidence="3">2.7.7.78</ecNumber>
    </recommendedName>
</protein>
<dbReference type="Pfam" id="PF16269">
    <property type="entry name" value="DUF4922"/>
    <property type="match status" value="1"/>
</dbReference>
<dbReference type="STRING" id="655355.SAMN05216283_11818"/>
<gene>
    <name evidence="7" type="ORF">SAMN05216283_11818</name>
</gene>
<evidence type="ECO:0000256" key="1">
    <source>
        <dbReference type="ARBA" id="ARBA00000063"/>
    </source>
</evidence>